<accession>A0ABW3W387</accession>
<comment type="caution">
    <text evidence="2">The sequence shown here is derived from an EMBL/GenBank/DDBJ whole genome shotgun (WGS) entry which is preliminary data.</text>
</comment>
<dbReference type="RefSeq" id="WP_367917162.1">
    <property type="nucleotide sequence ID" value="NZ_BAABAC010000003.1"/>
</dbReference>
<evidence type="ECO:0000256" key="1">
    <source>
        <dbReference type="SAM" id="Coils"/>
    </source>
</evidence>
<dbReference type="EMBL" id="JBHTLX010000020">
    <property type="protein sequence ID" value="MFD1248978.1"/>
    <property type="molecule type" value="Genomic_DNA"/>
</dbReference>
<dbReference type="Proteomes" id="UP001597229">
    <property type="component" value="Unassembled WGS sequence"/>
</dbReference>
<organism evidence="2 3">
    <name type="scientific">Nocardioides ginsengisoli</name>
    <dbReference type="NCBI Taxonomy" id="363868"/>
    <lineage>
        <taxon>Bacteria</taxon>
        <taxon>Bacillati</taxon>
        <taxon>Actinomycetota</taxon>
        <taxon>Actinomycetes</taxon>
        <taxon>Propionibacteriales</taxon>
        <taxon>Nocardioidaceae</taxon>
        <taxon>Nocardioides</taxon>
    </lineage>
</organism>
<name>A0ABW3W387_9ACTN</name>
<protein>
    <submittedName>
        <fullName evidence="2">Uncharacterized protein</fullName>
    </submittedName>
</protein>
<evidence type="ECO:0000313" key="2">
    <source>
        <dbReference type="EMBL" id="MFD1248978.1"/>
    </source>
</evidence>
<gene>
    <name evidence="2" type="ORF">ACFQ3F_14350</name>
</gene>
<evidence type="ECO:0000313" key="3">
    <source>
        <dbReference type="Proteomes" id="UP001597229"/>
    </source>
</evidence>
<keyword evidence="3" id="KW-1185">Reference proteome</keyword>
<keyword evidence="1" id="KW-0175">Coiled coil</keyword>
<proteinExistence type="predicted"/>
<reference evidence="3" key="1">
    <citation type="journal article" date="2019" name="Int. J. Syst. Evol. Microbiol.">
        <title>The Global Catalogue of Microorganisms (GCM) 10K type strain sequencing project: providing services to taxonomists for standard genome sequencing and annotation.</title>
        <authorList>
            <consortium name="The Broad Institute Genomics Platform"/>
            <consortium name="The Broad Institute Genome Sequencing Center for Infectious Disease"/>
            <person name="Wu L."/>
            <person name="Ma J."/>
        </authorList>
    </citation>
    <scope>NUCLEOTIDE SEQUENCE [LARGE SCALE GENOMIC DNA]</scope>
    <source>
        <strain evidence="3">CCUG 52478</strain>
    </source>
</reference>
<sequence>MATWLERFWEGLHVATDSEFRDVTALTDAIEELVSLRSSLHAAEPTRPFGRAVRLAQSMADSAVAMVQRYMGALMAATPLGAQASAEEAQRALDELAQLAGELAGWLERQAKVSEAATVQESLWALVTDSMNAAGAESLLPMAQANLEQLSSHLGIQPELDVAIDYGISSTFADIFLSHEAFQAKLEVAFDVLNADVPELDIMLRDAGFQCDLSRLQLEVFDSGVACQRSLAAALHVRQEARAVVELNASLVEAAGLVLGIPLMTAVGQKSAPYSTLRLKDASDHLRKAQTNDRIATVFAGLDDHLRTAQAHRGVAYGDEALTTDLKSGRREYVYDALVDSTFEAMESVLAGFCALRLACAIRGIDVAGESGLESLGFSPADVADFTFGAFGFPDRVVAVESDCLHVVLGADSMMGVTIAVGATLAAVRGDPFKSVRVELSDGGVWLCQMDLYSAFRAAAGDFEKQVALMRIQAGWRSLDGGTAWASSPVLRKWAATQVTETMSLDTHEKFKRLRLLRAFAEQVGERELETTIRGFVGWARLDLLGQQGGEPERRAVGQILEWATAAVEFDLI</sequence>
<feature type="coiled-coil region" evidence="1">
    <location>
        <begin position="82"/>
        <end position="109"/>
    </location>
</feature>